<feature type="binding site" evidence="10">
    <location>
        <position position="252"/>
    </location>
    <ligand>
        <name>Zn(2+)</name>
        <dbReference type="ChEBI" id="CHEBI:29105"/>
    </ligand>
</feature>
<dbReference type="AlphaFoldDB" id="A0A0K9YVA5"/>
<dbReference type="EC" id="3.6.1.-" evidence="10"/>
<dbReference type="GO" id="GO:0005525">
    <property type="term" value="F:GTP binding"/>
    <property type="evidence" value="ECO:0007669"/>
    <property type="project" value="UniProtKB-UniRule"/>
</dbReference>
<dbReference type="InterPro" id="IPR010914">
    <property type="entry name" value="RsgA_GTPase_dom"/>
</dbReference>
<dbReference type="InterPro" id="IPR027417">
    <property type="entry name" value="P-loop_NTPase"/>
</dbReference>
<dbReference type="EMBL" id="LGIQ01000007">
    <property type="protein sequence ID" value="KNB72587.1"/>
    <property type="molecule type" value="Genomic_DNA"/>
</dbReference>
<evidence type="ECO:0000256" key="8">
    <source>
        <dbReference type="ARBA" id="ARBA00022884"/>
    </source>
</evidence>
<dbReference type="PROSITE" id="PS50936">
    <property type="entry name" value="ENGC_GTPASE"/>
    <property type="match status" value="1"/>
</dbReference>
<dbReference type="Gene3D" id="2.40.50.140">
    <property type="entry name" value="Nucleic acid-binding proteins"/>
    <property type="match status" value="1"/>
</dbReference>
<comment type="subunit">
    <text evidence="10">Monomer. Associates with 30S ribosomal subunit, binds 16S rRNA.</text>
</comment>
<evidence type="ECO:0000259" key="11">
    <source>
        <dbReference type="PROSITE" id="PS50936"/>
    </source>
</evidence>
<dbReference type="PATRIC" id="fig|54915.3.peg.1383"/>
<feature type="binding site" evidence="10">
    <location>
        <position position="247"/>
    </location>
    <ligand>
        <name>Zn(2+)</name>
        <dbReference type="ChEBI" id="CHEBI:29105"/>
    </ligand>
</feature>
<dbReference type="STRING" id="54915.ADS79_12060"/>
<dbReference type="HAMAP" id="MF_01820">
    <property type="entry name" value="GTPase_RsgA"/>
    <property type="match status" value="1"/>
</dbReference>
<dbReference type="RefSeq" id="WP_049738638.1">
    <property type="nucleotide sequence ID" value="NZ_BJON01000015.1"/>
</dbReference>
<evidence type="ECO:0000259" key="12">
    <source>
        <dbReference type="PROSITE" id="PS51721"/>
    </source>
</evidence>
<evidence type="ECO:0000256" key="5">
    <source>
        <dbReference type="ARBA" id="ARBA00022741"/>
    </source>
</evidence>
<dbReference type="Proteomes" id="UP000036834">
    <property type="component" value="Unassembled WGS sequence"/>
</dbReference>
<dbReference type="GO" id="GO:0003924">
    <property type="term" value="F:GTPase activity"/>
    <property type="evidence" value="ECO:0007669"/>
    <property type="project" value="UniProtKB-UniRule"/>
</dbReference>
<keyword evidence="3 10" id="KW-0479">Metal-binding</keyword>
<dbReference type="Proteomes" id="UP000319578">
    <property type="component" value="Unassembled WGS sequence"/>
</dbReference>
<dbReference type="GO" id="GO:0046872">
    <property type="term" value="F:metal ion binding"/>
    <property type="evidence" value="ECO:0007669"/>
    <property type="project" value="UniProtKB-KW"/>
</dbReference>
<feature type="binding site" evidence="10">
    <location>
        <position position="254"/>
    </location>
    <ligand>
        <name>Zn(2+)</name>
        <dbReference type="ChEBI" id="CHEBI:29105"/>
    </ligand>
</feature>
<sequence length="296" mass="33225">MPEGRIVKALSGFYYVADEGRIYSCRARGLFKKKDAKVNPLVGDWVVYDPINEEEGYIMEVGERTSELVRPPISNVDQAVLVFSMYKPMFSPLLLDKFLVHTERAGIDSVIVLSKADQVSEEEIAAIVRKYEAIGYPVIPTSTVQERGFQEVRDILHDRISVFAGQSGVGKSSLINMLFPGVSLQTGDVSQKLGRGKHTTRHVELVPVEGGGYVADTPGFSSLEFMDFTELDLADCFRDFAALSSGCKFRGCLHISEPSCAVQEALAEGELDMVRYENYKQFREELKEYQRRNKPW</sequence>
<dbReference type="InterPro" id="IPR012340">
    <property type="entry name" value="NA-bd_OB-fold"/>
</dbReference>
<comment type="similarity">
    <text evidence="10">Belongs to the TRAFAC class YlqF/YawG GTPase family. RsgA subfamily.</text>
</comment>
<dbReference type="NCBIfam" id="TIGR00157">
    <property type="entry name" value="ribosome small subunit-dependent GTPase A"/>
    <property type="match status" value="1"/>
</dbReference>
<reference evidence="15" key="1">
    <citation type="submission" date="2015-07" db="EMBL/GenBank/DDBJ databases">
        <title>Genome sequencing project for genomic taxonomy and phylogenomics of Bacillus-like bacteria.</title>
        <authorList>
            <person name="Liu B."/>
            <person name="Wang J."/>
            <person name="Zhu Y."/>
            <person name="Liu G."/>
            <person name="Chen Q."/>
            <person name="Chen Z."/>
            <person name="Lan J."/>
            <person name="Che J."/>
            <person name="Ge C."/>
            <person name="Shi H."/>
            <person name="Pan Z."/>
            <person name="Liu X."/>
        </authorList>
    </citation>
    <scope>NUCLEOTIDE SEQUENCE [LARGE SCALE GENOMIC DNA]</scope>
    <source>
        <strain evidence="15">DSM 9887</strain>
    </source>
</reference>
<reference evidence="14" key="2">
    <citation type="submission" date="2015-07" db="EMBL/GenBank/DDBJ databases">
        <title>MeaNS - Measles Nucleotide Surveillance Program.</title>
        <authorList>
            <person name="Tran T."/>
            <person name="Druce J."/>
        </authorList>
    </citation>
    <scope>NUCLEOTIDE SEQUENCE</scope>
    <source>
        <strain evidence="14">DSM 9887</strain>
    </source>
</reference>
<gene>
    <name evidence="10 13" type="primary">rsgA</name>
    <name evidence="14" type="ORF">ADS79_12060</name>
    <name evidence="13" type="ORF">BRE01_40970</name>
</gene>
<dbReference type="SUPFAM" id="SSF52540">
    <property type="entry name" value="P-loop containing nucleoside triphosphate hydrolases"/>
    <property type="match status" value="1"/>
</dbReference>
<comment type="caution">
    <text evidence="14">The sequence shown here is derived from an EMBL/GenBank/DDBJ whole genome shotgun (WGS) entry which is preliminary data.</text>
</comment>
<evidence type="ECO:0000313" key="13">
    <source>
        <dbReference type="EMBL" id="GED70395.1"/>
    </source>
</evidence>
<proteinExistence type="inferred from homology"/>
<keyword evidence="1 10" id="KW-0963">Cytoplasm</keyword>
<name>A0A0K9YVA5_9BACL</name>
<dbReference type="InterPro" id="IPR030378">
    <property type="entry name" value="G_CP_dom"/>
</dbReference>
<dbReference type="GO" id="GO:0019843">
    <property type="term" value="F:rRNA binding"/>
    <property type="evidence" value="ECO:0007669"/>
    <property type="project" value="UniProtKB-KW"/>
</dbReference>
<feature type="binding site" evidence="10">
    <location>
        <begin position="114"/>
        <end position="117"/>
    </location>
    <ligand>
        <name>GTP</name>
        <dbReference type="ChEBI" id="CHEBI:37565"/>
    </ligand>
</feature>
<keyword evidence="2 10" id="KW-0690">Ribosome biogenesis</keyword>
<comment type="function">
    <text evidence="10">One of several proteins that assist in the late maturation steps of the functional core of the 30S ribosomal subunit. Helps release RbfA from mature subunits. May play a role in the assembly of ribosomal proteins into the subunit. Circularly permuted GTPase that catalyzes slow GTP hydrolysis, GTPase activity is stimulated by the 30S ribosomal subunit.</text>
</comment>
<dbReference type="CDD" id="cd01854">
    <property type="entry name" value="YjeQ_EngC"/>
    <property type="match status" value="1"/>
</dbReference>
<evidence type="ECO:0000256" key="7">
    <source>
        <dbReference type="ARBA" id="ARBA00022833"/>
    </source>
</evidence>
<dbReference type="Pfam" id="PF16745">
    <property type="entry name" value="RsgA_N"/>
    <property type="match status" value="1"/>
</dbReference>
<keyword evidence="7 10" id="KW-0862">Zinc</keyword>
<evidence type="ECO:0000313" key="16">
    <source>
        <dbReference type="Proteomes" id="UP000319578"/>
    </source>
</evidence>
<keyword evidence="16" id="KW-1185">Reference proteome</keyword>
<dbReference type="Gene3D" id="3.40.50.300">
    <property type="entry name" value="P-loop containing nucleotide triphosphate hydrolases"/>
    <property type="match status" value="1"/>
</dbReference>
<evidence type="ECO:0000256" key="10">
    <source>
        <dbReference type="HAMAP-Rule" id="MF_01820"/>
    </source>
</evidence>
<organism evidence="14 15">
    <name type="scientific">Brevibacillus reuszeri</name>
    <dbReference type="NCBI Taxonomy" id="54915"/>
    <lineage>
        <taxon>Bacteria</taxon>
        <taxon>Bacillati</taxon>
        <taxon>Bacillota</taxon>
        <taxon>Bacilli</taxon>
        <taxon>Bacillales</taxon>
        <taxon>Paenibacillaceae</taxon>
        <taxon>Brevibacillus</taxon>
    </lineage>
</organism>
<feature type="domain" description="CP-type G" evidence="12">
    <location>
        <begin position="65"/>
        <end position="223"/>
    </location>
</feature>
<comment type="subcellular location">
    <subcellularLocation>
        <location evidence="10">Cytoplasm</location>
    </subcellularLocation>
</comment>
<evidence type="ECO:0000256" key="3">
    <source>
        <dbReference type="ARBA" id="ARBA00022723"/>
    </source>
</evidence>
<evidence type="ECO:0000313" key="14">
    <source>
        <dbReference type="EMBL" id="KNB72587.1"/>
    </source>
</evidence>
<protein>
    <recommendedName>
        <fullName evidence="10">Small ribosomal subunit biogenesis GTPase RsgA</fullName>
        <ecNumber evidence="10">3.6.1.-</ecNumber>
    </recommendedName>
</protein>
<feature type="domain" description="EngC GTPase" evidence="11">
    <location>
        <begin position="74"/>
        <end position="221"/>
    </location>
</feature>
<dbReference type="PROSITE" id="PS51721">
    <property type="entry name" value="G_CP"/>
    <property type="match status" value="1"/>
</dbReference>
<dbReference type="InterPro" id="IPR031944">
    <property type="entry name" value="RsgA_N"/>
</dbReference>
<keyword evidence="5 10" id="KW-0547">Nucleotide-binding</keyword>
<accession>A0A0K9YVA5</accession>
<comment type="cofactor">
    <cofactor evidence="10">
        <name>Zn(2+)</name>
        <dbReference type="ChEBI" id="CHEBI:29105"/>
    </cofactor>
    <text evidence="10">Binds 1 zinc ion per subunit.</text>
</comment>
<dbReference type="PANTHER" id="PTHR32120">
    <property type="entry name" value="SMALL RIBOSOMAL SUBUNIT BIOGENESIS GTPASE RSGA"/>
    <property type="match status" value="1"/>
</dbReference>
<dbReference type="InterPro" id="IPR004881">
    <property type="entry name" value="Ribosome_biogen_GTPase_RsgA"/>
</dbReference>
<dbReference type="PANTHER" id="PTHR32120:SF11">
    <property type="entry name" value="SMALL RIBOSOMAL SUBUNIT BIOGENESIS GTPASE RSGA 1, MITOCHONDRIAL-RELATED"/>
    <property type="match status" value="1"/>
</dbReference>
<dbReference type="EMBL" id="BJON01000015">
    <property type="protein sequence ID" value="GED70395.1"/>
    <property type="molecule type" value="Genomic_DNA"/>
</dbReference>
<feature type="binding site" evidence="10">
    <location>
        <position position="260"/>
    </location>
    <ligand>
        <name>Zn(2+)</name>
        <dbReference type="ChEBI" id="CHEBI:29105"/>
    </ligand>
</feature>
<keyword evidence="6 10" id="KW-0378">Hydrolase</keyword>
<evidence type="ECO:0000256" key="1">
    <source>
        <dbReference type="ARBA" id="ARBA00022490"/>
    </source>
</evidence>
<dbReference type="Pfam" id="PF03193">
    <property type="entry name" value="RsgA_GTPase"/>
    <property type="match status" value="1"/>
</dbReference>
<evidence type="ECO:0000256" key="6">
    <source>
        <dbReference type="ARBA" id="ARBA00022801"/>
    </source>
</evidence>
<keyword evidence="9 10" id="KW-0342">GTP-binding</keyword>
<dbReference type="OrthoDB" id="9809485at2"/>
<dbReference type="CDD" id="cd04466">
    <property type="entry name" value="S1_YloQ_GTPase"/>
    <property type="match status" value="1"/>
</dbReference>
<reference evidence="13 16" key="3">
    <citation type="submission" date="2019-06" db="EMBL/GenBank/DDBJ databases">
        <title>Whole genome shotgun sequence of Brevibacillus reuszeri NBRC 15719.</title>
        <authorList>
            <person name="Hosoyama A."/>
            <person name="Uohara A."/>
            <person name="Ohji S."/>
            <person name="Ichikawa N."/>
        </authorList>
    </citation>
    <scope>NUCLEOTIDE SEQUENCE [LARGE SCALE GENOMIC DNA]</scope>
    <source>
        <strain evidence="13 16">NBRC 15719</strain>
    </source>
</reference>
<feature type="binding site" evidence="10">
    <location>
        <begin position="165"/>
        <end position="173"/>
    </location>
    <ligand>
        <name>GTP</name>
        <dbReference type="ChEBI" id="CHEBI:37565"/>
    </ligand>
</feature>
<dbReference type="GO" id="GO:0042274">
    <property type="term" value="P:ribosomal small subunit biogenesis"/>
    <property type="evidence" value="ECO:0007669"/>
    <property type="project" value="UniProtKB-UniRule"/>
</dbReference>
<evidence type="ECO:0000256" key="2">
    <source>
        <dbReference type="ARBA" id="ARBA00022517"/>
    </source>
</evidence>
<dbReference type="SUPFAM" id="SSF50249">
    <property type="entry name" value="Nucleic acid-binding proteins"/>
    <property type="match status" value="1"/>
</dbReference>
<keyword evidence="4 10" id="KW-0699">rRNA-binding</keyword>
<dbReference type="GO" id="GO:0005737">
    <property type="term" value="C:cytoplasm"/>
    <property type="evidence" value="ECO:0007669"/>
    <property type="project" value="UniProtKB-SubCell"/>
</dbReference>
<dbReference type="Gene3D" id="1.10.40.50">
    <property type="entry name" value="Probable gtpase engc, domain 3"/>
    <property type="match status" value="1"/>
</dbReference>
<keyword evidence="8 10" id="KW-0694">RNA-binding</keyword>
<evidence type="ECO:0000256" key="9">
    <source>
        <dbReference type="ARBA" id="ARBA00023134"/>
    </source>
</evidence>
<evidence type="ECO:0000313" key="15">
    <source>
        <dbReference type="Proteomes" id="UP000036834"/>
    </source>
</evidence>
<evidence type="ECO:0000256" key="4">
    <source>
        <dbReference type="ARBA" id="ARBA00022730"/>
    </source>
</evidence>